<reference evidence="4" key="1">
    <citation type="submission" date="2021-03" db="EMBL/GenBank/DDBJ databases">
        <authorList>
            <person name="Li Z."/>
            <person name="Yang C."/>
        </authorList>
    </citation>
    <scope>NUCLEOTIDE SEQUENCE</scope>
    <source>
        <strain evidence="4">Dzin_1.0</strain>
        <tissue evidence="4">Leaf</tissue>
    </source>
</reference>
<evidence type="ECO:0000313" key="4">
    <source>
        <dbReference type="EMBL" id="KAJ0967775.1"/>
    </source>
</evidence>
<dbReference type="Proteomes" id="UP001085076">
    <property type="component" value="Miscellaneous, Linkage group lg07"/>
</dbReference>
<evidence type="ECO:0000313" key="5">
    <source>
        <dbReference type="Proteomes" id="UP001085076"/>
    </source>
</evidence>
<sequence>MADRGTRVCDELCGCEVPCPGGARCICGTTAATTTAGQHVTCSCGEHCSCNPCTCERSTARVGTGRGSCTCGVRCTCPTCAA</sequence>
<keyword evidence="3" id="KW-0480">Metal-thiolate cluster</keyword>
<accession>A0A9D5C7F7</accession>
<reference evidence="4" key="2">
    <citation type="journal article" date="2022" name="Hortic Res">
        <title>The genome of Dioscorea zingiberensis sheds light on the biosynthesis, origin and evolution of the medicinally important diosgenin saponins.</title>
        <authorList>
            <person name="Li Y."/>
            <person name="Tan C."/>
            <person name="Li Z."/>
            <person name="Guo J."/>
            <person name="Li S."/>
            <person name="Chen X."/>
            <person name="Wang C."/>
            <person name="Dai X."/>
            <person name="Yang H."/>
            <person name="Song W."/>
            <person name="Hou L."/>
            <person name="Xu J."/>
            <person name="Tong Z."/>
            <person name="Xu A."/>
            <person name="Yuan X."/>
            <person name="Wang W."/>
            <person name="Yang Q."/>
            <person name="Chen L."/>
            <person name="Sun Z."/>
            <person name="Wang K."/>
            <person name="Pan B."/>
            <person name="Chen J."/>
            <person name="Bao Y."/>
            <person name="Liu F."/>
            <person name="Qi X."/>
            <person name="Gang D.R."/>
            <person name="Wen J."/>
            <person name="Li J."/>
        </authorList>
    </citation>
    <scope>NUCLEOTIDE SEQUENCE</scope>
    <source>
        <strain evidence="4">Dzin_1.0</strain>
    </source>
</reference>
<dbReference type="PRINTS" id="PR00877">
    <property type="entry name" value="MTPLANTPEC"/>
</dbReference>
<evidence type="ECO:0000256" key="2">
    <source>
        <dbReference type="ARBA" id="ARBA00022723"/>
    </source>
</evidence>
<comment type="caution">
    <text evidence="4">The sequence shown here is derived from an EMBL/GenBank/DDBJ whole genome shotgun (WGS) entry which is preliminary data.</text>
</comment>
<dbReference type="Pfam" id="PF02068">
    <property type="entry name" value="Metallothio_PEC"/>
    <property type="match status" value="1"/>
</dbReference>
<evidence type="ECO:0000256" key="3">
    <source>
        <dbReference type="ARBA" id="ARBA00022851"/>
    </source>
</evidence>
<dbReference type="AlphaFoldDB" id="A0A9D5C7F7"/>
<evidence type="ECO:0000256" key="1">
    <source>
        <dbReference type="ARBA" id="ARBA00005802"/>
    </source>
</evidence>
<dbReference type="PANTHER" id="PTHR48198">
    <property type="entry name" value="EC PROTEIN HOMOLOG"/>
    <property type="match status" value="1"/>
</dbReference>
<name>A0A9D5C7F7_9LILI</name>
<dbReference type="EMBL" id="JAGGNH010000007">
    <property type="protein sequence ID" value="KAJ0967775.1"/>
    <property type="molecule type" value="Genomic_DNA"/>
</dbReference>
<keyword evidence="5" id="KW-1185">Reference proteome</keyword>
<dbReference type="OrthoDB" id="1929463at2759"/>
<proteinExistence type="inferred from homology"/>
<dbReference type="GO" id="GO:0008270">
    <property type="term" value="F:zinc ion binding"/>
    <property type="evidence" value="ECO:0007669"/>
    <property type="project" value="InterPro"/>
</dbReference>
<organism evidence="4 5">
    <name type="scientific">Dioscorea zingiberensis</name>
    <dbReference type="NCBI Taxonomy" id="325984"/>
    <lineage>
        <taxon>Eukaryota</taxon>
        <taxon>Viridiplantae</taxon>
        <taxon>Streptophyta</taxon>
        <taxon>Embryophyta</taxon>
        <taxon>Tracheophyta</taxon>
        <taxon>Spermatophyta</taxon>
        <taxon>Magnoliopsida</taxon>
        <taxon>Liliopsida</taxon>
        <taxon>Dioscoreales</taxon>
        <taxon>Dioscoreaceae</taxon>
        <taxon>Dioscorea</taxon>
    </lineage>
</organism>
<gene>
    <name evidence="4" type="ORF">J5N97_024692</name>
</gene>
<protein>
    <submittedName>
        <fullName evidence="4">Uncharacterized protein</fullName>
    </submittedName>
</protein>
<comment type="similarity">
    <text evidence="1">Belongs to the metallothionein superfamily. Type 15 family.</text>
</comment>
<dbReference type="PANTHER" id="PTHR48198:SF1">
    <property type="entry name" value="METALLOTHIONEIN-LIKE PROTEIN 4A-RELATED"/>
    <property type="match status" value="1"/>
</dbReference>
<dbReference type="InterPro" id="IPR000316">
    <property type="entry name" value="Metallthion_15"/>
</dbReference>
<keyword evidence="2" id="KW-0479">Metal-binding</keyword>